<keyword evidence="3" id="KW-1185">Reference proteome</keyword>
<organism evidence="2 3">
    <name type="scientific">Trametes pubescens</name>
    <name type="common">White-rot fungus</name>
    <dbReference type="NCBI Taxonomy" id="154538"/>
    <lineage>
        <taxon>Eukaryota</taxon>
        <taxon>Fungi</taxon>
        <taxon>Dikarya</taxon>
        <taxon>Basidiomycota</taxon>
        <taxon>Agaricomycotina</taxon>
        <taxon>Agaricomycetes</taxon>
        <taxon>Polyporales</taxon>
        <taxon>Polyporaceae</taxon>
        <taxon>Trametes</taxon>
    </lineage>
</organism>
<reference evidence="2 3" key="1">
    <citation type="submission" date="2016-10" db="EMBL/GenBank/DDBJ databases">
        <title>Genome sequence of the basidiomycete white-rot fungus Trametes pubescens.</title>
        <authorList>
            <person name="Makela M.R."/>
            <person name="Granchi Z."/>
            <person name="Peng M."/>
            <person name="De Vries R.P."/>
            <person name="Grigoriev I."/>
            <person name="Riley R."/>
            <person name="Hilden K."/>
        </authorList>
    </citation>
    <scope>NUCLEOTIDE SEQUENCE [LARGE SCALE GENOMIC DNA]</scope>
    <source>
        <strain evidence="2 3">FBCC735</strain>
    </source>
</reference>
<evidence type="ECO:0000256" key="1">
    <source>
        <dbReference type="SAM" id="MobiDB-lite"/>
    </source>
</evidence>
<name>A0A1M2W5Y3_TRAPU</name>
<gene>
    <name evidence="2" type="ORF">TRAPUB_8155</name>
</gene>
<dbReference type="EMBL" id="MNAD01000186">
    <property type="protein sequence ID" value="OJT15284.1"/>
    <property type="molecule type" value="Genomic_DNA"/>
</dbReference>
<dbReference type="OrthoDB" id="2755983at2759"/>
<evidence type="ECO:0000313" key="2">
    <source>
        <dbReference type="EMBL" id="OJT15284.1"/>
    </source>
</evidence>
<comment type="caution">
    <text evidence="2">The sequence shown here is derived from an EMBL/GenBank/DDBJ whole genome shotgun (WGS) entry which is preliminary data.</text>
</comment>
<proteinExistence type="predicted"/>
<sequence>MGLLHSPTAAVSTPSLVSMDHPIVTFLPVESNPVSEPPQKTERGRLRRMLRRYVYGGLPNPGKKTGDPRASLNYSENRYAKGTVIKYGYKLTGWPKKIPFRNFNSLRGGNATLRMLICRWKDGKLRFERATPKDLELAKHDPSAILPGAAKNKPRYTGSGDVSTHSSSSPLRSTAALDDLPRHQRTDSKKPRCRDLTGPYICKNPLPKEGIKSKPYILDSDVEDDFGQPAAECGDFWAVEEPIGAAGATALGSLFGFFAYSPTAPHGRTSGTMRLWGSGRIRVLTSEAGAASGSE</sequence>
<evidence type="ECO:0000313" key="3">
    <source>
        <dbReference type="Proteomes" id="UP000184267"/>
    </source>
</evidence>
<feature type="region of interest" description="Disordered" evidence="1">
    <location>
        <begin position="138"/>
        <end position="194"/>
    </location>
</feature>
<dbReference type="Proteomes" id="UP000184267">
    <property type="component" value="Unassembled WGS sequence"/>
</dbReference>
<feature type="compositionally biased region" description="Basic and acidic residues" evidence="1">
    <location>
        <begin position="179"/>
        <end position="194"/>
    </location>
</feature>
<feature type="compositionally biased region" description="Low complexity" evidence="1">
    <location>
        <begin position="157"/>
        <end position="173"/>
    </location>
</feature>
<accession>A0A1M2W5Y3</accession>
<dbReference type="AlphaFoldDB" id="A0A1M2W5Y3"/>
<protein>
    <submittedName>
        <fullName evidence="2">Uncharacterized protein</fullName>
    </submittedName>
</protein>
<dbReference type="STRING" id="154538.A0A1M2W5Y3"/>